<dbReference type="KEGG" id="sti:Sthe_0858"/>
<keyword evidence="3" id="KW-1185">Reference proteome</keyword>
<dbReference type="eggNOG" id="COG2226">
    <property type="taxonomic scope" value="Bacteria"/>
</dbReference>
<dbReference type="STRING" id="479434.Sthe_0858"/>
<dbReference type="PANTHER" id="PTHR43861:SF3">
    <property type="entry name" value="PUTATIVE (AFU_ORTHOLOGUE AFUA_2G14390)-RELATED"/>
    <property type="match status" value="1"/>
</dbReference>
<accession>D1C228</accession>
<dbReference type="EMBL" id="CP001823">
    <property type="protein sequence ID" value="ACZ38295.1"/>
    <property type="molecule type" value="Genomic_DNA"/>
</dbReference>
<proteinExistence type="predicted"/>
<evidence type="ECO:0000313" key="3">
    <source>
        <dbReference type="Proteomes" id="UP000002027"/>
    </source>
</evidence>
<dbReference type="Pfam" id="PF13489">
    <property type="entry name" value="Methyltransf_23"/>
    <property type="match status" value="1"/>
</dbReference>
<dbReference type="HOGENOM" id="CLU_068669_0_1_0"/>
<keyword evidence="1 2" id="KW-0808">Transferase</keyword>
<organism evidence="2 3">
    <name type="scientific">Sphaerobacter thermophilus (strain ATCC 49802 / DSM 20745 / KCCM 41009 / NCIMB 13125 / S 6022)</name>
    <dbReference type="NCBI Taxonomy" id="479434"/>
    <lineage>
        <taxon>Bacteria</taxon>
        <taxon>Pseudomonadati</taxon>
        <taxon>Thermomicrobiota</taxon>
        <taxon>Thermomicrobia</taxon>
        <taxon>Sphaerobacterales</taxon>
        <taxon>Sphaerobacterineae</taxon>
        <taxon>Sphaerobacteraceae</taxon>
        <taxon>Sphaerobacter</taxon>
    </lineage>
</organism>
<reference evidence="3" key="1">
    <citation type="submission" date="2009-11" db="EMBL/GenBank/DDBJ databases">
        <title>The complete chromosome 1 of Sphaerobacter thermophilus DSM 20745.</title>
        <authorList>
            <person name="Lucas S."/>
            <person name="Copeland A."/>
            <person name="Lapidus A."/>
            <person name="Glavina del Rio T."/>
            <person name="Dalin E."/>
            <person name="Tice H."/>
            <person name="Bruce D."/>
            <person name="Goodwin L."/>
            <person name="Pitluck S."/>
            <person name="Kyrpides N."/>
            <person name="Mavromatis K."/>
            <person name="Ivanova N."/>
            <person name="Mikhailova N."/>
            <person name="LaButti K.M."/>
            <person name="Clum A."/>
            <person name="Sun H.I."/>
            <person name="Brettin T."/>
            <person name="Detter J.C."/>
            <person name="Han C."/>
            <person name="Larimer F."/>
            <person name="Land M."/>
            <person name="Hauser L."/>
            <person name="Markowitz V."/>
            <person name="Cheng J.F."/>
            <person name="Hugenholtz P."/>
            <person name="Woyke T."/>
            <person name="Wu D."/>
            <person name="Steenblock K."/>
            <person name="Schneider S."/>
            <person name="Pukall R."/>
            <person name="Goeker M."/>
            <person name="Klenk H.P."/>
            <person name="Eisen J.A."/>
        </authorList>
    </citation>
    <scope>NUCLEOTIDE SEQUENCE [LARGE SCALE GENOMIC DNA]</scope>
    <source>
        <strain evidence="3">ATCC 49802 / DSM 20745 / S 6022</strain>
    </source>
</reference>
<dbReference type="SUPFAM" id="SSF53335">
    <property type="entry name" value="S-adenosyl-L-methionine-dependent methyltransferases"/>
    <property type="match status" value="1"/>
</dbReference>
<name>D1C228_SPHTD</name>
<dbReference type="CDD" id="cd02440">
    <property type="entry name" value="AdoMet_MTases"/>
    <property type="match status" value="1"/>
</dbReference>
<gene>
    <name evidence="2" type="ordered locus">Sthe_0858</name>
</gene>
<dbReference type="AlphaFoldDB" id="D1C228"/>
<dbReference type="Proteomes" id="UP000002027">
    <property type="component" value="Chromosome 1"/>
</dbReference>
<dbReference type="InParanoid" id="D1C228"/>
<sequence length="327" mass="36723">MTDHVTVPVRLEQVACDLCGADDAEPLLDLDDILAGTTPDRFRLVRCRRCGLRYLNPRPVAEELARFYPEDYAPFTRRGIAARVRDWQRRRDVASLWRYLGPPARVLDVGCGTGDLLRAIRDRGNPEVLGIEPSPQAVRIARERWDLDVRQGDLHTVQLPAASVDAVLLSHVIEHLPSPSATLAEITRVLRPGGALILWLPNAASWAARFWRENWIGYDVPRHLYAFTPATLGALLARHGFTVTEIRHEWLGLEWSWGLRLWARRRWGRGRLDRAFAAFHPALTALLTPFSAAAALTGHAGRILVVAHRTGECSARDLDKLMATGRQ</sequence>
<dbReference type="GO" id="GO:0008168">
    <property type="term" value="F:methyltransferase activity"/>
    <property type="evidence" value="ECO:0007669"/>
    <property type="project" value="UniProtKB-KW"/>
</dbReference>
<protein>
    <submittedName>
        <fullName evidence="2">Methyltransferase type 11</fullName>
    </submittedName>
</protein>
<dbReference type="RefSeq" id="WP_012871342.1">
    <property type="nucleotide sequence ID" value="NC_013523.1"/>
</dbReference>
<dbReference type="PANTHER" id="PTHR43861">
    <property type="entry name" value="TRANS-ACONITATE 2-METHYLTRANSFERASE-RELATED"/>
    <property type="match status" value="1"/>
</dbReference>
<dbReference type="Gene3D" id="3.40.50.150">
    <property type="entry name" value="Vaccinia Virus protein VP39"/>
    <property type="match status" value="1"/>
</dbReference>
<dbReference type="GO" id="GO:0032259">
    <property type="term" value="P:methylation"/>
    <property type="evidence" value="ECO:0007669"/>
    <property type="project" value="UniProtKB-KW"/>
</dbReference>
<evidence type="ECO:0000313" key="2">
    <source>
        <dbReference type="EMBL" id="ACZ38295.1"/>
    </source>
</evidence>
<reference evidence="2 3" key="2">
    <citation type="journal article" date="2010" name="Stand. Genomic Sci.">
        <title>Complete genome sequence of Desulfohalobium retbaense type strain (HR(100)).</title>
        <authorList>
            <person name="Spring S."/>
            <person name="Nolan M."/>
            <person name="Lapidus A."/>
            <person name="Glavina Del Rio T."/>
            <person name="Copeland A."/>
            <person name="Tice H."/>
            <person name="Cheng J.F."/>
            <person name="Lucas S."/>
            <person name="Land M."/>
            <person name="Chen F."/>
            <person name="Bruce D."/>
            <person name="Goodwin L."/>
            <person name="Pitluck S."/>
            <person name="Ivanova N."/>
            <person name="Mavromatis K."/>
            <person name="Mikhailova N."/>
            <person name="Pati A."/>
            <person name="Chen A."/>
            <person name="Palaniappan K."/>
            <person name="Hauser L."/>
            <person name="Chang Y.J."/>
            <person name="Jeffries C.D."/>
            <person name="Munk C."/>
            <person name="Kiss H."/>
            <person name="Chain P."/>
            <person name="Han C."/>
            <person name="Brettin T."/>
            <person name="Detter J.C."/>
            <person name="Schuler E."/>
            <person name="Goker M."/>
            <person name="Rohde M."/>
            <person name="Bristow J."/>
            <person name="Eisen J.A."/>
            <person name="Markowitz V."/>
            <person name="Hugenholtz P."/>
            <person name="Kyrpides N.C."/>
            <person name="Klenk H.P."/>
        </authorList>
    </citation>
    <scope>NUCLEOTIDE SEQUENCE [LARGE SCALE GENOMIC DNA]</scope>
    <source>
        <strain evidence="3">ATCC 49802 / DSM 20745 / S 6022</strain>
    </source>
</reference>
<dbReference type="InterPro" id="IPR029063">
    <property type="entry name" value="SAM-dependent_MTases_sf"/>
</dbReference>
<dbReference type="OrthoDB" id="9787662at2"/>
<evidence type="ECO:0000256" key="1">
    <source>
        <dbReference type="ARBA" id="ARBA00022679"/>
    </source>
</evidence>
<keyword evidence="2" id="KW-0489">Methyltransferase</keyword>